<gene>
    <name evidence="1" type="ORF">SAMN06265348_113121</name>
</gene>
<organism evidence="1 2">
    <name type="scientific">Pedobacter westerhofensis</name>
    <dbReference type="NCBI Taxonomy" id="425512"/>
    <lineage>
        <taxon>Bacteria</taxon>
        <taxon>Pseudomonadati</taxon>
        <taxon>Bacteroidota</taxon>
        <taxon>Sphingobacteriia</taxon>
        <taxon>Sphingobacteriales</taxon>
        <taxon>Sphingobacteriaceae</taxon>
        <taxon>Pedobacter</taxon>
    </lineage>
</organism>
<dbReference type="SUPFAM" id="SSF51182">
    <property type="entry name" value="RmlC-like cupins"/>
    <property type="match status" value="1"/>
</dbReference>
<evidence type="ECO:0008006" key="3">
    <source>
        <dbReference type="Google" id="ProtNLM"/>
    </source>
</evidence>
<evidence type="ECO:0000313" key="1">
    <source>
        <dbReference type="EMBL" id="SMO96559.1"/>
    </source>
</evidence>
<evidence type="ECO:0000313" key="2">
    <source>
        <dbReference type="Proteomes" id="UP000320300"/>
    </source>
</evidence>
<dbReference type="CDD" id="cd02208">
    <property type="entry name" value="cupin_RmlC-like"/>
    <property type="match status" value="1"/>
</dbReference>
<dbReference type="RefSeq" id="WP_142530547.1">
    <property type="nucleotide sequence ID" value="NZ_CBCSJO010000012.1"/>
</dbReference>
<dbReference type="InterPro" id="IPR014710">
    <property type="entry name" value="RmlC-like_jellyroll"/>
</dbReference>
<sequence>MTNKTSMNSITKTAGYIKLIRSVDSNHTSVIELNILPGEKMPWHYHTLFSETFTVVKGNLQVLLTPDLSLRKSFEFITQKTKYYGYLKQAPITVDPKGGKILSIAGGNHRYWFRAGKQWRIFNY</sequence>
<keyword evidence="2" id="KW-1185">Reference proteome</keyword>
<dbReference type="EMBL" id="FXTN01000013">
    <property type="protein sequence ID" value="SMO96559.1"/>
    <property type="molecule type" value="Genomic_DNA"/>
</dbReference>
<dbReference type="AlphaFoldDB" id="A0A521FKB5"/>
<name>A0A521FKB5_9SPHI</name>
<dbReference type="OrthoDB" id="72027at2"/>
<accession>A0A521FKB5</accession>
<dbReference type="Proteomes" id="UP000320300">
    <property type="component" value="Unassembled WGS sequence"/>
</dbReference>
<proteinExistence type="predicted"/>
<protein>
    <recommendedName>
        <fullName evidence="3">Cupin</fullName>
    </recommendedName>
</protein>
<reference evidence="1 2" key="1">
    <citation type="submission" date="2017-05" db="EMBL/GenBank/DDBJ databases">
        <authorList>
            <person name="Varghese N."/>
            <person name="Submissions S."/>
        </authorList>
    </citation>
    <scope>NUCLEOTIDE SEQUENCE [LARGE SCALE GENOMIC DNA]</scope>
    <source>
        <strain evidence="1 2">DSM 19036</strain>
    </source>
</reference>
<dbReference type="Gene3D" id="2.60.120.10">
    <property type="entry name" value="Jelly Rolls"/>
    <property type="match status" value="1"/>
</dbReference>
<dbReference type="InterPro" id="IPR011051">
    <property type="entry name" value="RmlC_Cupin_sf"/>
</dbReference>